<evidence type="ECO:0000256" key="1">
    <source>
        <dbReference type="SAM" id="MobiDB-lite"/>
    </source>
</evidence>
<accession>A0AAN7ZTV3</accession>
<reference evidence="3 4" key="1">
    <citation type="journal article" date="2024" name="Insects">
        <title>An Improved Chromosome-Level Genome Assembly of the Firefly Pyrocoelia pectoralis.</title>
        <authorList>
            <person name="Fu X."/>
            <person name="Meyer-Rochow V.B."/>
            <person name="Ballantyne L."/>
            <person name="Zhu X."/>
        </authorList>
    </citation>
    <scope>NUCLEOTIDE SEQUENCE [LARGE SCALE GENOMIC DNA]</scope>
    <source>
        <strain evidence="3">XCY_ONT2</strain>
    </source>
</reference>
<evidence type="ECO:0000259" key="2">
    <source>
        <dbReference type="Pfam" id="PF26634"/>
    </source>
</evidence>
<keyword evidence="4" id="KW-1185">Reference proteome</keyword>
<proteinExistence type="predicted"/>
<dbReference type="InterPro" id="IPR058520">
    <property type="entry name" value="DUF8207"/>
</dbReference>
<sequence>MDSKEMKLKRRIVQARKAIQQKYNLLKANRFTRELEFVQTYKPLIEPLTNIQKKFETKRKIKSEKMVKGEEEEEEEGNVVEKTPKRRSTPAARPVSPHIIRIPPLSPISLLPNFQRKPFLDTAVIGELQPEEEEHLLSSSKDSSLLDEPGSTAFLEQYAPLPRIYVERMIRDTRNTIDTTYGIHYDIDTDKWTMGNTPVDIQGEDLIINGVRYKGTEGLYELIIMNEPDPHLITEQDEENYRQIVIGTNAARRSYNPGEQLRGSRGRKYTQIIKPLLAAASGRGLFKELGRPIEFKYWNSIHELIRELEVLWAEKMACNTGLVNDIISIVEELYEDGYIERPTRKFLSKL</sequence>
<dbReference type="PANTHER" id="PTHR35374">
    <property type="entry name" value="CYCLIN-DEPENDENT KINASE 11A-LIKE"/>
    <property type="match status" value="1"/>
</dbReference>
<feature type="region of interest" description="Disordered" evidence="1">
    <location>
        <begin position="67"/>
        <end position="94"/>
    </location>
</feature>
<comment type="caution">
    <text evidence="3">The sequence shown here is derived from an EMBL/GenBank/DDBJ whole genome shotgun (WGS) entry which is preliminary data.</text>
</comment>
<name>A0AAN7ZTV3_9COLE</name>
<evidence type="ECO:0000313" key="4">
    <source>
        <dbReference type="Proteomes" id="UP001329430"/>
    </source>
</evidence>
<dbReference type="Pfam" id="PF26634">
    <property type="entry name" value="DUF8207"/>
    <property type="match status" value="1"/>
</dbReference>
<feature type="domain" description="DUF8207" evidence="2">
    <location>
        <begin position="177"/>
        <end position="277"/>
    </location>
</feature>
<protein>
    <recommendedName>
        <fullName evidence="2">DUF8207 domain-containing protein</fullName>
    </recommendedName>
</protein>
<evidence type="ECO:0000313" key="3">
    <source>
        <dbReference type="EMBL" id="KAK5647961.1"/>
    </source>
</evidence>
<dbReference type="EMBL" id="JAVRBK010000002">
    <property type="protein sequence ID" value="KAK5647961.1"/>
    <property type="molecule type" value="Genomic_DNA"/>
</dbReference>
<dbReference type="Proteomes" id="UP001329430">
    <property type="component" value="Chromosome 2"/>
</dbReference>
<dbReference type="PANTHER" id="PTHR35374:SF1">
    <property type="entry name" value="PROTEIN KINASE DOMAIN-CONTAINING PROTEIN"/>
    <property type="match status" value="1"/>
</dbReference>
<gene>
    <name evidence="3" type="ORF">RI129_002853</name>
</gene>
<organism evidence="3 4">
    <name type="scientific">Pyrocoelia pectoralis</name>
    <dbReference type="NCBI Taxonomy" id="417401"/>
    <lineage>
        <taxon>Eukaryota</taxon>
        <taxon>Metazoa</taxon>
        <taxon>Ecdysozoa</taxon>
        <taxon>Arthropoda</taxon>
        <taxon>Hexapoda</taxon>
        <taxon>Insecta</taxon>
        <taxon>Pterygota</taxon>
        <taxon>Neoptera</taxon>
        <taxon>Endopterygota</taxon>
        <taxon>Coleoptera</taxon>
        <taxon>Polyphaga</taxon>
        <taxon>Elateriformia</taxon>
        <taxon>Elateroidea</taxon>
        <taxon>Lampyridae</taxon>
        <taxon>Lampyrinae</taxon>
        <taxon>Pyrocoelia</taxon>
    </lineage>
</organism>
<dbReference type="AlphaFoldDB" id="A0AAN7ZTV3"/>